<dbReference type="EMBL" id="LT859958">
    <property type="protein sequence ID" value="SMX54923.1"/>
    <property type="molecule type" value="Genomic_DNA"/>
</dbReference>
<dbReference type="Proteomes" id="UP000195514">
    <property type="component" value="Chromosome I"/>
</dbReference>
<name>A0A1Y6K5K1_9CHLR</name>
<keyword evidence="2" id="KW-1185">Reference proteome</keyword>
<reference evidence="2" key="1">
    <citation type="submission" date="2017-05" db="EMBL/GenBank/DDBJ databases">
        <authorList>
            <person name="Kirkegaard R."/>
            <person name="Mcilroy J S."/>
        </authorList>
    </citation>
    <scope>NUCLEOTIDE SEQUENCE [LARGE SCALE GENOMIC DNA]</scope>
</reference>
<evidence type="ECO:0000313" key="1">
    <source>
        <dbReference type="EMBL" id="SMX54923.1"/>
    </source>
</evidence>
<sequence>MDRIHDSQMNVFAWASFGNDFITKLVFEKEVVINVLMLAKAVGKAALLNGSDDTRTA</sequence>
<evidence type="ECO:0000313" key="2">
    <source>
        <dbReference type="Proteomes" id="UP000195514"/>
    </source>
</evidence>
<protein>
    <submittedName>
        <fullName evidence="1">Uncharacterized protein</fullName>
    </submittedName>
</protein>
<dbReference type="KEGG" id="abat:CFX1CAM_1858"/>
<proteinExistence type="predicted"/>
<dbReference type="AlphaFoldDB" id="A0A1Y6K5K1"/>
<accession>A0A1Y6K5K1</accession>
<organism evidence="1 2">
    <name type="scientific">Candidatus Brevifilum fermentans</name>
    <dbReference type="NCBI Taxonomy" id="1986204"/>
    <lineage>
        <taxon>Bacteria</taxon>
        <taxon>Bacillati</taxon>
        <taxon>Chloroflexota</taxon>
        <taxon>Anaerolineae</taxon>
        <taxon>Anaerolineales</taxon>
        <taxon>Anaerolineaceae</taxon>
        <taxon>Candidatus Brevifilum</taxon>
    </lineage>
</organism>
<gene>
    <name evidence="1" type="ORF">CFX1CAM_1858</name>
</gene>